<sequence>MNILKSIFGNTNKTEEEVPEEFQNWVRKSILLIGKEGKEMEDKELQSYLIEHGIPKQEAVEILLFLPTAFCRKLKPSINWSTEYIDHYSDNRQIKRKLVENKRYQLIQIETDNYWNSSSDFQIKLALAGRSPEYKSVQHLLENGSMPENIRVSEPIIIR</sequence>
<proteinExistence type="predicted"/>
<evidence type="ECO:0000313" key="2">
    <source>
        <dbReference type="Proteomes" id="UP001596405"/>
    </source>
</evidence>
<name>A0ABW2DPJ0_9BACT</name>
<accession>A0ABW2DPJ0</accession>
<gene>
    <name evidence="1" type="ORF">ACFQHR_12535</name>
</gene>
<dbReference type="EMBL" id="JBHSYQ010000005">
    <property type="protein sequence ID" value="MFC6998457.1"/>
    <property type="molecule type" value="Genomic_DNA"/>
</dbReference>
<comment type="caution">
    <text evidence="1">The sequence shown here is derived from an EMBL/GenBank/DDBJ whole genome shotgun (WGS) entry which is preliminary data.</text>
</comment>
<organism evidence="1 2">
    <name type="scientific">Rufibacter roseus</name>
    <dbReference type="NCBI Taxonomy" id="1567108"/>
    <lineage>
        <taxon>Bacteria</taxon>
        <taxon>Pseudomonadati</taxon>
        <taxon>Bacteroidota</taxon>
        <taxon>Cytophagia</taxon>
        <taxon>Cytophagales</taxon>
        <taxon>Hymenobacteraceae</taxon>
        <taxon>Rufibacter</taxon>
    </lineage>
</organism>
<dbReference type="Proteomes" id="UP001596405">
    <property type="component" value="Unassembled WGS sequence"/>
</dbReference>
<keyword evidence="2" id="KW-1185">Reference proteome</keyword>
<reference evidence="2" key="1">
    <citation type="journal article" date="2019" name="Int. J. Syst. Evol. Microbiol.">
        <title>The Global Catalogue of Microorganisms (GCM) 10K type strain sequencing project: providing services to taxonomists for standard genome sequencing and annotation.</title>
        <authorList>
            <consortium name="The Broad Institute Genomics Platform"/>
            <consortium name="The Broad Institute Genome Sequencing Center for Infectious Disease"/>
            <person name="Wu L."/>
            <person name="Ma J."/>
        </authorList>
    </citation>
    <scope>NUCLEOTIDE SEQUENCE [LARGE SCALE GENOMIC DNA]</scope>
    <source>
        <strain evidence="2">CGMCC 4.7393</strain>
    </source>
</reference>
<protein>
    <submittedName>
        <fullName evidence="1">Uncharacterized protein</fullName>
    </submittedName>
</protein>
<dbReference type="RefSeq" id="WP_066617500.1">
    <property type="nucleotide sequence ID" value="NZ_JBHSYQ010000005.1"/>
</dbReference>
<evidence type="ECO:0000313" key="1">
    <source>
        <dbReference type="EMBL" id="MFC6998457.1"/>
    </source>
</evidence>